<feature type="transmembrane region" description="Helical" evidence="1">
    <location>
        <begin position="47"/>
        <end position="66"/>
    </location>
</feature>
<organism evidence="2 3">
    <name type="scientific">Sulfitobacter sediminis</name>
    <dbReference type="NCBI Taxonomy" id="3234186"/>
    <lineage>
        <taxon>Bacteria</taxon>
        <taxon>Pseudomonadati</taxon>
        <taxon>Pseudomonadota</taxon>
        <taxon>Alphaproteobacteria</taxon>
        <taxon>Rhodobacterales</taxon>
        <taxon>Roseobacteraceae</taxon>
        <taxon>Sulfitobacter</taxon>
    </lineage>
</organism>
<evidence type="ECO:0000256" key="1">
    <source>
        <dbReference type="SAM" id="Phobius"/>
    </source>
</evidence>
<keyword evidence="3" id="KW-1185">Reference proteome</keyword>
<feature type="transmembrane region" description="Helical" evidence="1">
    <location>
        <begin position="168"/>
        <end position="191"/>
    </location>
</feature>
<dbReference type="RefSeq" id="WP_367877458.1">
    <property type="nucleotide sequence ID" value="NZ_JBFNXX010000005.1"/>
</dbReference>
<evidence type="ECO:0000313" key="2">
    <source>
        <dbReference type="EMBL" id="MEW9919758.1"/>
    </source>
</evidence>
<protein>
    <recommendedName>
        <fullName evidence="4">Intracellular septation protein A</fullName>
    </recommendedName>
</protein>
<reference evidence="2 3" key="1">
    <citation type="submission" date="2024-07" db="EMBL/GenBank/DDBJ databases">
        <title>Marimonas sp.nov., isolated from tidal-flat sediment.</title>
        <authorList>
            <person name="Jayan J.N."/>
            <person name="Lee S.S."/>
        </authorList>
    </citation>
    <scope>NUCLEOTIDE SEQUENCE [LARGE SCALE GENOMIC DNA]</scope>
    <source>
        <strain evidence="2 3">MJW-29</strain>
    </source>
</reference>
<keyword evidence="1" id="KW-0812">Transmembrane</keyword>
<feature type="transmembrane region" description="Helical" evidence="1">
    <location>
        <begin position="144"/>
        <end position="162"/>
    </location>
</feature>
<dbReference type="Proteomes" id="UP001556098">
    <property type="component" value="Unassembled WGS sequence"/>
</dbReference>
<feature type="transmembrane region" description="Helical" evidence="1">
    <location>
        <begin position="12"/>
        <end position="35"/>
    </location>
</feature>
<evidence type="ECO:0000313" key="3">
    <source>
        <dbReference type="Proteomes" id="UP001556098"/>
    </source>
</evidence>
<keyword evidence="1" id="KW-1133">Transmembrane helix</keyword>
<proteinExistence type="predicted"/>
<name>A0ABV3RMF4_9RHOB</name>
<sequence>MFKDHRSISPFAILLAAGTVLYAFLALLIGWGIGIDGLIRHASTQTPMVPATALGFFATGLGLLAAVSGARRLAHALCGTVLALICITAFGQWVGWAAPTSLFFADLQEAERMAPVTEFGFVLAVFALNRLLAGSLVAVESIGIFGVSGAPVVAMLNVTGAIKMLGLGFLAGASLQTSILFALLFTALCLVSAENKPD</sequence>
<keyword evidence="1" id="KW-0472">Membrane</keyword>
<dbReference type="EMBL" id="JBFNXX010000005">
    <property type="protein sequence ID" value="MEW9919758.1"/>
    <property type="molecule type" value="Genomic_DNA"/>
</dbReference>
<feature type="transmembrane region" description="Helical" evidence="1">
    <location>
        <begin position="73"/>
        <end position="93"/>
    </location>
</feature>
<accession>A0ABV3RMF4</accession>
<comment type="caution">
    <text evidence="2">The sequence shown here is derived from an EMBL/GenBank/DDBJ whole genome shotgun (WGS) entry which is preliminary data.</text>
</comment>
<gene>
    <name evidence="2" type="ORF">AB2B41_09090</name>
</gene>
<evidence type="ECO:0008006" key="4">
    <source>
        <dbReference type="Google" id="ProtNLM"/>
    </source>
</evidence>